<name>A0A0A9DMB5_ARUDO</name>
<evidence type="ECO:0000313" key="1">
    <source>
        <dbReference type="EMBL" id="JAD84912.1"/>
    </source>
</evidence>
<reference evidence="1" key="1">
    <citation type="submission" date="2014-09" db="EMBL/GenBank/DDBJ databases">
        <authorList>
            <person name="Magalhaes I.L.F."/>
            <person name="Oliveira U."/>
            <person name="Santos F.R."/>
            <person name="Vidigal T.H.D.A."/>
            <person name="Brescovit A.D."/>
            <person name="Santos A.J."/>
        </authorList>
    </citation>
    <scope>NUCLEOTIDE SEQUENCE</scope>
    <source>
        <tissue evidence="1">Shoot tissue taken approximately 20 cm above the soil surface</tissue>
    </source>
</reference>
<sequence length="62" mass="7209">MTESSLQTQTRSQHHPTKLTLKFQTYLLTTHLPKTGDHQQRKKKHVKKHADLIVSTAVVSYR</sequence>
<proteinExistence type="predicted"/>
<accession>A0A0A9DMB5</accession>
<protein>
    <submittedName>
        <fullName evidence="1">Uncharacterized protein</fullName>
    </submittedName>
</protein>
<reference evidence="1" key="2">
    <citation type="journal article" date="2015" name="Data Brief">
        <title>Shoot transcriptome of the giant reed, Arundo donax.</title>
        <authorList>
            <person name="Barrero R.A."/>
            <person name="Guerrero F.D."/>
            <person name="Moolhuijzen P."/>
            <person name="Goolsby J.A."/>
            <person name="Tidwell J."/>
            <person name="Bellgard S.E."/>
            <person name="Bellgard M.I."/>
        </authorList>
    </citation>
    <scope>NUCLEOTIDE SEQUENCE</scope>
    <source>
        <tissue evidence="1">Shoot tissue taken approximately 20 cm above the soil surface</tissue>
    </source>
</reference>
<dbReference type="AlphaFoldDB" id="A0A0A9DMB5"/>
<organism evidence="1">
    <name type="scientific">Arundo donax</name>
    <name type="common">Giant reed</name>
    <name type="synonym">Donax arundinaceus</name>
    <dbReference type="NCBI Taxonomy" id="35708"/>
    <lineage>
        <taxon>Eukaryota</taxon>
        <taxon>Viridiplantae</taxon>
        <taxon>Streptophyta</taxon>
        <taxon>Embryophyta</taxon>
        <taxon>Tracheophyta</taxon>
        <taxon>Spermatophyta</taxon>
        <taxon>Magnoliopsida</taxon>
        <taxon>Liliopsida</taxon>
        <taxon>Poales</taxon>
        <taxon>Poaceae</taxon>
        <taxon>PACMAD clade</taxon>
        <taxon>Arundinoideae</taxon>
        <taxon>Arundineae</taxon>
        <taxon>Arundo</taxon>
    </lineage>
</organism>
<dbReference type="EMBL" id="GBRH01212983">
    <property type="protein sequence ID" value="JAD84912.1"/>
    <property type="molecule type" value="Transcribed_RNA"/>
</dbReference>